<comment type="caution">
    <text evidence="4">The sequence shown here is derived from an EMBL/GenBank/DDBJ whole genome shotgun (WGS) entry which is preliminary data.</text>
</comment>
<organism evidence="4 5">
    <name type="scientific">Prymnesium parvum</name>
    <name type="common">Toxic golden alga</name>
    <dbReference type="NCBI Taxonomy" id="97485"/>
    <lineage>
        <taxon>Eukaryota</taxon>
        <taxon>Haptista</taxon>
        <taxon>Haptophyta</taxon>
        <taxon>Prymnesiophyceae</taxon>
        <taxon>Prymnesiales</taxon>
        <taxon>Prymnesiaceae</taxon>
        <taxon>Prymnesium</taxon>
    </lineage>
</organism>
<reference evidence="4 5" key="1">
    <citation type="journal article" date="2024" name="Science">
        <title>Giant polyketide synthase enzymes in the biosynthesis of giant marine polyether toxins.</title>
        <authorList>
            <person name="Fallon T.R."/>
            <person name="Shende V.V."/>
            <person name="Wierzbicki I.H."/>
            <person name="Pendleton A.L."/>
            <person name="Watervoot N.F."/>
            <person name="Auber R.P."/>
            <person name="Gonzalez D.J."/>
            <person name="Wisecaver J.H."/>
            <person name="Moore B.S."/>
        </authorList>
    </citation>
    <scope>NUCLEOTIDE SEQUENCE [LARGE SCALE GENOMIC DNA]</scope>
    <source>
        <strain evidence="4 5">12B1</strain>
    </source>
</reference>
<gene>
    <name evidence="4" type="ORF">AB1Y20_017044</name>
</gene>
<evidence type="ECO:0000313" key="4">
    <source>
        <dbReference type="EMBL" id="KAL1495179.1"/>
    </source>
</evidence>
<dbReference type="AlphaFoldDB" id="A0AB34IBA3"/>
<feature type="region of interest" description="Disordered" evidence="1">
    <location>
        <begin position="261"/>
        <end position="314"/>
    </location>
</feature>
<feature type="transmembrane region" description="Helical" evidence="2">
    <location>
        <begin position="96"/>
        <end position="117"/>
    </location>
</feature>
<keyword evidence="5" id="KW-1185">Reference proteome</keyword>
<name>A0AB34IBA3_PRYPA</name>
<feature type="region of interest" description="Disordered" evidence="1">
    <location>
        <begin position="53"/>
        <end position="76"/>
    </location>
</feature>
<feature type="chain" id="PRO_5044217529" description="PB1 domain-containing protein" evidence="3">
    <location>
        <begin position="18"/>
        <end position="314"/>
    </location>
</feature>
<accession>A0AB34IBA3</accession>
<keyword evidence="2" id="KW-0812">Transmembrane</keyword>
<dbReference type="Proteomes" id="UP001515480">
    <property type="component" value="Unassembled WGS sequence"/>
</dbReference>
<evidence type="ECO:0000256" key="2">
    <source>
        <dbReference type="SAM" id="Phobius"/>
    </source>
</evidence>
<evidence type="ECO:0000256" key="3">
    <source>
        <dbReference type="SAM" id="SignalP"/>
    </source>
</evidence>
<dbReference type="EMBL" id="JBGBPQ010000033">
    <property type="protein sequence ID" value="KAL1495179.1"/>
    <property type="molecule type" value="Genomic_DNA"/>
</dbReference>
<keyword evidence="3" id="KW-0732">Signal</keyword>
<evidence type="ECO:0000256" key="1">
    <source>
        <dbReference type="SAM" id="MobiDB-lite"/>
    </source>
</evidence>
<feature type="compositionally biased region" description="Low complexity" evidence="1">
    <location>
        <begin position="286"/>
        <end position="303"/>
    </location>
</feature>
<keyword evidence="2" id="KW-1133">Transmembrane helix</keyword>
<proteinExistence type="predicted"/>
<sequence>MFGVLALLLISPRVASGWTADESLSPSAQARASLGRAAAGGALPENIERRLESVASAASGPPHDGAMATGGEPTELKGWGATQASTLLLVFHRGSLVQDVALIFVGASLVLYATFLLRRHAKTVARHNRAIAAAAEHLQDDSSDDLEMLRKAEAPVDSSSCRELVTASKAAPTIKVHVDLSEGRVATVRVKKVLVTDMDSLMRAVHSAVREKEPTYSIHVEALAEKEVKYEDSDGDMVVLSRQCRMDEVLQEARSLYIVTRGGASASQSNRRSGKGRERKLLTAAEEGQSLLSEGLGSPSGSEAMSVAKDEEEI</sequence>
<feature type="signal peptide" evidence="3">
    <location>
        <begin position="1"/>
        <end position="17"/>
    </location>
</feature>
<evidence type="ECO:0008006" key="6">
    <source>
        <dbReference type="Google" id="ProtNLM"/>
    </source>
</evidence>
<evidence type="ECO:0000313" key="5">
    <source>
        <dbReference type="Proteomes" id="UP001515480"/>
    </source>
</evidence>
<keyword evidence="2" id="KW-0472">Membrane</keyword>
<protein>
    <recommendedName>
        <fullName evidence="6">PB1 domain-containing protein</fullName>
    </recommendedName>
</protein>